<name>A0A6G0W4V4_9STRA</name>
<evidence type="ECO:0000259" key="1">
    <source>
        <dbReference type="Pfam" id="PF03184"/>
    </source>
</evidence>
<dbReference type="Proteomes" id="UP000481153">
    <property type="component" value="Unassembled WGS sequence"/>
</dbReference>
<evidence type="ECO:0000313" key="2">
    <source>
        <dbReference type="EMBL" id="KAF0721453.1"/>
    </source>
</evidence>
<dbReference type="VEuPathDB" id="FungiDB:AeMF1_007831"/>
<dbReference type="EMBL" id="VJMJ01000408">
    <property type="protein sequence ID" value="KAF0721453.1"/>
    <property type="molecule type" value="Genomic_DNA"/>
</dbReference>
<dbReference type="GO" id="GO:0003676">
    <property type="term" value="F:nucleic acid binding"/>
    <property type="evidence" value="ECO:0007669"/>
    <property type="project" value="InterPro"/>
</dbReference>
<reference evidence="2 3" key="1">
    <citation type="submission" date="2019-07" db="EMBL/GenBank/DDBJ databases">
        <title>Genomics analysis of Aphanomyces spp. identifies a new class of oomycete effector associated with host adaptation.</title>
        <authorList>
            <person name="Gaulin E."/>
        </authorList>
    </citation>
    <scope>NUCLEOTIDE SEQUENCE [LARGE SCALE GENOMIC DNA]</scope>
    <source>
        <strain evidence="2 3">ATCC 201684</strain>
    </source>
</reference>
<comment type="caution">
    <text evidence="2">The sequence shown here is derived from an EMBL/GenBank/DDBJ whole genome shotgun (WGS) entry which is preliminary data.</text>
</comment>
<dbReference type="InterPro" id="IPR004875">
    <property type="entry name" value="DDE_SF_endonuclease_dom"/>
</dbReference>
<organism evidence="2 3">
    <name type="scientific">Aphanomyces euteiches</name>
    <dbReference type="NCBI Taxonomy" id="100861"/>
    <lineage>
        <taxon>Eukaryota</taxon>
        <taxon>Sar</taxon>
        <taxon>Stramenopiles</taxon>
        <taxon>Oomycota</taxon>
        <taxon>Saprolegniomycetes</taxon>
        <taxon>Saprolegniales</taxon>
        <taxon>Verrucalvaceae</taxon>
        <taxon>Aphanomyces</taxon>
    </lineage>
</organism>
<proteinExistence type="predicted"/>
<sequence>WDDFSAHFTADVVECAKLCNVILEKLPPTFTWMCQPADVSWIKPIKTKMRHKWIDHLRTQVSTHCLDGGERWKAMPPSRADLVDWINDAWESIPRSTIINGFIKCKIIDSPLQHHMEAADDDNEAEQTATMLEGLLEKNYFDVHELDDTDDFLSPMIQTICRHPHRNRLLH</sequence>
<dbReference type="AlphaFoldDB" id="A0A6G0W4V4"/>
<dbReference type="Pfam" id="PF03184">
    <property type="entry name" value="DDE_1"/>
    <property type="match status" value="1"/>
</dbReference>
<gene>
    <name evidence="2" type="ORF">Ae201684_019131</name>
</gene>
<accession>A0A6G0W4V4</accession>
<protein>
    <recommendedName>
        <fullName evidence="1">DDE-1 domain-containing protein</fullName>
    </recommendedName>
</protein>
<feature type="domain" description="DDE-1" evidence="1">
    <location>
        <begin position="2"/>
        <end position="102"/>
    </location>
</feature>
<evidence type="ECO:0000313" key="3">
    <source>
        <dbReference type="Proteomes" id="UP000481153"/>
    </source>
</evidence>
<keyword evidence="3" id="KW-1185">Reference proteome</keyword>
<feature type="non-terminal residue" evidence="2">
    <location>
        <position position="1"/>
    </location>
</feature>